<feature type="transmembrane region" description="Helical" evidence="1">
    <location>
        <begin position="70"/>
        <end position="97"/>
    </location>
</feature>
<name>A0A5N0UT91_9PSEU</name>
<evidence type="ECO:0000313" key="3">
    <source>
        <dbReference type="Proteomes" id="UP000319769"/>
    </source>
</evidence>
<feature type="transmembrane region" description="Helical" evidence="1">
    <location>
        <begin position="147"/>
        <end position="178"/>
    </location>
</feature>
<proteinExistence type="predicted"/>
<keyword evidence="1" id="KW-0812">Transmembrane</keyword>
<dbReference type="AlphaFoldDB" id="A0A5N0UT91"/>
<evidence type="ECO:0008006" key="4">
    <source>
        <dbReference type="Google" id="ProtNLM"/>
    </source>
</evidence>
<reference evidence="2" key="1">
    <citation type="submission" date="2019-09" db="EMBL/GenBank/DDBJ databases">
        <authorList>
            <person name="Teo W.F.A."/>
            <person name="Duangmal K."/>
        </authorList>
    </citation>
    <scope>NUCLEOTIDE SEQUENCE [LARGE SCALE GENOMIC DNA]</scope>
    <source>
        <strain evidence="2">K81G1</strain>
    </source>
</reference>
<keyword evidence="1" id="KW-1133">Transmembrane helix</keyword>
<organism evidence="2 3">
    <name type="scientific">Amycolatopsis acidicola</name>
    <dbReference type="NCBI Taxonomy" id="2596893"/>
    <lineage>
        <taxon>Bacteria</taxon>
        <taxon>Bacillati</taxon>
        <taxon>Actinomycetota</taxon>
        <taxon>Actinomycetes</taxon>
        <taxon>Pseudonocardiales</taxon>
        <taxon>Pseudonocardiaceae</taxon>
        <taxon>Amycolatopsis</taxon>
    </lineage>
</organism>
<dbReference type="RefSeq" id="WP_144753840.1">
    <property type="nucleotide sequence ID" value="NZ_VMNW02000080.1"/>
</dbReference>
<dbReference type="OrthoDB" id="3539663at2"/>
<keyword evidence="3" id="KW-1185">Reference proteome</keyword>
<feature type="transmembrane region" description="Helical" evidence="1">
    <location>
        <begin position="37"/>
        <end position="58"/>
    </location>
</feature>
<comment type="caution">
    <text evidence="2">The sequence shown here is derived from an EMBL/GenBank/DDBJ whole genome shotgun (WGS) entry which is preliminary data.</text>
</comment>
<sequence length="187" mass="20227">MTSTRNAFLAASSCMFLYGVIRLIGRMDGQYGPGLDWQLAHFANLAGLLLFLPAVLGVGRELRGVPGRTVAVVGTLIGIFASIVQFVVDIVAGLLASDKADLSRLTGNFQDLPGFDVFFYQFGPQLMYFGLLVLIAMLAWTRKLPWWSLVLVFVGVCLPAVTLNLLPVAAACLFIAYLPRARSLVSA</sequence>
<feature type="transmembrane region" description="Helical" evidence="1">
    <location>
        <begin position="7"/>
        <end position="25"/>
    </location>
</feature>
<dbReference type="Proteomes" id="UP000319769">
    <property type="component" value="Unassembled WGS sequence"/>
</dbReference>
<dbReference type="EMBL" id="VMNW02000080">
    <property type="protein sequence ID" value="KAA9153085.1"/>
    <property type="molecule type" value="Genomic_DNA"/>
</dbReference>
<evidence type="ECO:0000256" key="1">
    <source>
        <dbReference type="SAM" id="Phobius"/>
    </source>
</evidence>
<feature type="transmembrane region" description="Helical" evidence="1">
    <location>
        <begin position="117"/>
        <end position="140"/>
    </location>
</feature>
<protein>
    <recommendedName>
        <fullName evidence="4">DUF4386 domain-containing protein</fullName>
    </recommendedName>
</protein>
<gene>
    <name evidence="2" type="ORF">FPZ12_035565</name>
</gene>
<evidence type="ECO:0000313" key="2">
    <source>
        <dbReference type="EMBL" id="KAA9153085.1"/>
    </source>
</evidence>
<accession>A0A5N0UT91</accession>
<keyword evidence="1" id="KW-0472">Membrane</keyword>